<evidence type="ECO:0000256" key="1">
    <source>
        <dbReference type="ARBA" id="ARBA00022729"/>
    </source>
</evidence>
<evidence type="ECO:0000313" key="4">
    <source>
        <dbReference type="Proteomes" id="UP000198414"/>
    </source>
</evidence>
<organism evidence="3 4">
    <name type="scientific">Secundilactobacillus pentosiphilus</name>
    <dbReference type="NCBI Taxonomy" id="1714682"/>
    <lineage>
        <taxon>Bacteria</taxon>
        <taxon>Bacillati</taxon>
        <taxon>Bacillota</taxon>
        <taxon>Bacilli</taxon>
        <taxon>Lactobacillales</taxon>
        <taxon>Lactobacillaceae</taxon>
        <taxon>Secundilactobacillus</taxon>
    </lineage>
</organism>
<dbReference type="InterPro" id="IPR022263">
    <property type="entry name" value="KxYKxGKxW"/>
</dbReference>
<keyword evidence="1" id="KW-0732">Signal</keyword>
<feature type="compositionally biased region" description="Low complexity" evidence="2">
    <location>
        <begin position="62"/>
        <end position="131"/>
    </location>
</feature>
<evidence type="ECO:0000256" key="2">
    <source>
        <dbReference type="SAM" id="MobiDB-lite"/>
    </source>
</evidence>
<feature type="compositionally biased region" description="Low complexity" evidence="2">
    <location>
        <begin position="139"/>
        <end position="158"/>
    </location>
</feature>
<name>A0A1Z5IX79_9LACO</name>
<evidence type="ECO:0000313" key="3">
    <source>
        <dbReference type="EMBL" id="GAX06410.1"/>
    </source>
</evidence>
<comment type="caution">
    <text evidence="3">The sequence shown here is derived from an EMBL/GenBank/DDBJ whole genome shotgun (WGS) entry which is preliminary data.</text>
</comment>
<dbReference type="OrthoDB" id="2255965at2"/>
<dbReference type="EMBL" id="BCMI01000017">
    <property type="protein sequence ID" value="GAX06410.1"/>
    <property type="molecule type" value="Genomic_DNA"/>
</dbReference>
<protein>
    <submittedName>
        <fullName evidence="3">Peptidase S8</fullName>
    </submittedName>
</protein>
<feature type="region of interest" description="Disordered" evidence="2">
    <location>
        <begin position="62"/>
        <end position="184"/>
    </location>
</feature>
<accession>A0A1Z5IX79</accession>
<dbReference type="Pfam" id="PF19258">
    <property type="entry name" value="KxYKxGKxW_sig"/>
    <property type="match status" value="1"/>
</dbReference>
<dbReference type="Proteomes" id="UP000198414">
    <property type="component" value="Unassembled WGS sequence"/>
</dbReference>
<proteinExistence type="predicted"/>
<gene>
    <name evidence="3" type="ORF">IWT25_01754</name>
</gene>
<sequence>MRRYGYNSRLFRDSLDEKRHYKMYKKGKMWLVAGISLFSSSLAYSSLNGVSVKADTVNTTATADTPDASVDSNAAQSASDQSDDQAATPVATQANTASADSAATSATPDSSSKAATPAAPVASTSTPKAASDQTATDRASAPKAASDATATANTAAKSVTQTPAAAPKATVDSATKAAVDATSTKSPKITEYTKEAGQNLIKQATQAQTQVQDDLNQANALADANANDSIPRDDALAALASHQGAEKASVNDAVTSADAIAATDKQTALDNLNKALTVVDNMTNEVEQAGVLLAADKKGVQANVVTNAQNAYEKVSLPSGVNTKLDAYGDLIVTASNDQTFQSVVANLSDNGLIGSFRQVVDPSENATLTISPSSNTTINSDGTATVHVDKIGNDWTTVTLTFSYTGMKNDKFWVIVPKSDAKDFNVYNGASGAKNEQYLTATGKFTADASDANSVKYTWTVDTDGSTVNQQINMLGIGSSHYLYVPADGRLATYVSNKNGATPDGSIIPIIYGGTNLTPKTTKITLTNPTRVTSAVIENEGSGVGQTATDEKAAGENYVYGLRLGVNGRQTIDKINTTVDVPSTFTLNQSLTNQLIAHLAENGTNNVKVTQAGGAGKPITITADTFATGEGAVIDGHLAFLPFVGSYGAGTTGSQTFTIGNLTYTLDGYGDGSGQAPVLKTSAVGPTYSPNTSDGNKTISYTGTKTPLKEFVGNTNNPKLDYVIYGLNAGNQRLIGDSSANVLGRFGLTNDGSTSLNGTLTIGIPTQITSTGVYLPLTSQSAGTLNSGINGYSVNVKFSNGTSQNFTNLKEGTTVSTLPQSGSYNTTQMITVPSGATITGYEITPNKIVTPADVNLVSNLAESIPGLQTDNDLTPGMFGVLGFVNDKATDKQNINMPLSFTNLKTASGTAVPNKVTKNLTVTAVKDAPIKLGENILPNGAGAYNQKNPGDVFGIILGNGNTVNEDYPNLNADGFYVNQTVNGGKYNGTTGNDGGLGSSGINAVTDRDKNDGAPFAGAAKVKVDPVIYVTVPKTTKLINRQTGQPYKISDGLPFRKVGTLWSSVTQTPKITQYTNADKQTVYKIDYSGTGFVWNATTEQMEFDFKVDEDAMSSVLPFSNTTDMDANMADQDPLHKATTTPATINGKTYNVPSATKGGVGGESTAAIMVQGDDQYIGSATLNSQKDANGLFTTLTDASGTTTKVSGLSSFSYYNPNASGVDPGTVDNNPGQSNTLIITAPESLILAGTILSNQNQGTTNYETNGVNSPIVNDQESIRMRLANNTSKSYDKVAGILNLRKLIQLMTLQLTLRGHLS</sequence>
<dbReference type="RefSeq" id="WP_145993336.1">
    <property type="nucleotide sequence ID" value="NZ_BCMI01000017.1"/>
</dbReference>
<dbReference type="NCBIfam" id="TIGR03715">
    <property type="entry name" value="KxYKxGKxW"/>
    <property type="match status" value="1"/>
</dbReference>
<reference evidence="3 4" key="1">
    <citation type="submission" date="2015-11" db="EMBL/GenBank/DDBJ databases">
        <title>Draft genome sequences of new species of the genus Lactobacillus isolated from orchardgrass silage.</title>
        <authorList>
            <person name="Tohno M."/>
            <person name="Tanizawa Y."/>
            <person name="Arita M."/>
        </authorList>
    </citation>
    <scope>NUCLEOTIDE SEQUENCE [LARGE SCALE GENOMIC DNA]</scope>
    <source>
        <strain evidence="3 4">IWT25</strain>
    </source>
</reference>